<keyword evidence="3" id="KW-0418">Kinase</keyword>
<evidence type="ECO:0000313" key="3">
    <source>
        <dbReference type="EMBL" id="SFS64005.1"/>
    </source>
</evidence>
<protein>
    <submittedName>
        <fullName evidence="3">Diacylglycerol kinase family enzyme</fullName>
    </submittedName>
</protein>
<dbReference type="GO" id="GO:0005829">
    <property type="term" value="C:cytosol"/>
    <property type="evidence" value="ECO:0007669"/>
    <property type="project" value="TreeGrafter"/>
</dbReference>
<dbReference type="STRING" id="311180.SAMN04488050_10384"/>
<accession>A0A1I6RH57</accession>
<dbReference type="Gene3D" id="2.60.200.40">
    <property type="match status" value="1"/>
</dbReference>
<dbReference type="GO" id="GO:0016301">
    <property type="term" value="F:kinase activity"/>
    <property type="evidence" value="ECO:0007669"/>
    <property type="project" value="UniProtKB-KW"/>
</dbReference>
<dbReference type="GO" id="GO:0008929">
    <property type="term" value="F:methylglyoxal synthase activity"/>
    <property type="evidence" value="ECO:0007669"/>
    <property type="project" value="InterPro"/>
</dbReference>
<feature type="domain" description="DAGKc" evidence="2">
    <location>
        <begin position="2"/>
        <end position="133"/>
    </location>
</feature>
<name>A0A1I6RH57_9RHOB</name>
<dbReference type="Pfam" id="PF00781">
    <property type="entry name" value="DAGK_cat"/>
    <property type="match status" value="1"/>
</dbReference>
<keyword evidence="4" id="KW-1185">Reference proteome</keyword>
<dbReference type="InterPro" id="IPR016064">
    <property type="entry name" value="NAD/diacylglycerol_kinase_sf"/>
</dbReference>
<organism evidence="3 4">
    <name type="scientific">Alloyangia pacifica</name>
    <dbReference type="NCBI Taxonomy" id="311180"/>
    <lineage>
        <taxon>Bacteria</taxon>
        <taxon>Pseudomonadati</taxon>
        <taxon>Pseudomonadota</taxon>
        <taxon>Alphaproteobacteria</taxon>
        <taxon>Rhodobacterales</taxon>
        <taxon>Roseobacteraceae</taxon>
        <taxon>Alloyangia</taxon>
    </lineage>
</organism>
<evidence type="ECO:0000256" key="1">
    <source>
        <dbReference type="SAM" id="MobiDB-lite"/>
    </source>
</evidence>
<keyword evidence="3" id="KW-0808">Transferase</keyword>
<dbReference type="InterPro" id="IPR017438">
    <property type="entry name" value="ATP-NAD_kinase_N"/>
</dbReference>
<dbReference type="GO" id="GO:0019242">
    <property type="term" value="P:methylglyoxal biosynthetic process"/>
    <property type="evidence" value="ECO:0007669"/>
    <property type="project" value="InterPro"/>
</dbReference>
<dbReference type="SMART" id="SM00046">
    <property type="entry name" value="DAGKc"/>
    <property type="match status" value="1"/>
</dbReference>
<dbReference type="PROSITE" id="PS50146">
    <property type="entry name" value="DAGK"/>
    <property type="match status" value="1"/>
</dbReference>
<dbReference type="InterPro" id="IPR004363">
    <property type="entry name" value="Methylgl_synth"/>
</dbReference>
<dbReference type="InterPro" id="IPR001206">
    <property type="entry name" value="Diacylglycerol_kinase_cat_dom"/>
</dbReference>
<evidence type="ECO:0000259" key="2">
    <source>
        <dbReference type="PROSITE" id="PS50146"/>
    </source>
</evidence>
<reference evidence="4" key="1">
    <citation type="submission" date="2016-10" db="EMBL/GenBank/DDBJ databases">
        <authorList>
            <person name="Varghese N."/>
            <person name="Submissions S."/>
        </authorList>
    </citation>
    <scope>NUCLEOTIDE SEQUENCE [LARGE SCALE GENOMIC DNA]</scope>
    <source>
        <strain evidence="4">DSM 26894</strain>
    </source>
</reference>
<dbReference type="PANTHER" id="PTHR30492">
    <property type="entry name" value="METHYLGLYOXAL SYNTHASE"/>
    <property type="match status" value="1"/>
</dbReference>
<dbReference type="EMBL" id="FOZW01000003">
    <property type="protein sequence ID" value="SFS64005.1"/>
    <property type="molecule type" value="Genomic_DNA"/>
</dbReference>
<dbReference type="SUPFAM" id="SSF111331">
    <property type="entry name" value="NAD kinase/diacylglycerol kinase-like"/>
    <property type="match status" value="1"/>
</dbReference>
<dbReference type="Proteomes" id="UP000199392">
    <property type="component" value="Unassembled WGS sequence"/>
</dbReference>
<sequence>MAEQRKICVILNEQSGDHPDKQSRRETLTELFEQNGLKAELIGLTPETPILETARKAAGNGCEIIVAAGGDGTIGAVAAAAHEAGVPMGVIPQGTFNYFARGLDIPEEPEGAVRILATGRLREISLGEVNGEVFLNNASLGIYPLILRTREGVYQRWGRSRVAAYWSVVLALAGFRKPLRLQAEVDGKTTEIRTPLAFVANSAYQLDQFNLDGGEAIRNGDFVLFTSKGDSRWDLVRASLRLAMGKAQKGEEFGLVTGRDITLHTGRPRALVARDGEKELMETPIRFRRRAEPLRVMVPAENAPAEDKPEPEKPASAAVEKALPA</sequence>
<evidence type="ECO:0000313" key="4">
    <source>
        <dbReference type="Proteomes" id="UP000199392"/>
    </source>
</evidence>
<dbReference type="PANTHER" id="PTHR30492:SF0">
    <property type="entry name" value="METHYLGLYOXAL SYNTHASE"/>
    <property type="match status" value="1"/>
</dbReference>
<dbReference type="OrthoDB" id="9815110at2"/>
<proteinExistence type="predicted"/>
<dbReference type="RefSeq" id="WP_092422684.1">
    <property type="nucleotide sequence ID" value="NZ_FNCL01000003.1"/>
</dbReference>
<feature type="region of interest" description="Disordered" evidence="1">
    <location>
        <begin position="299"/>
        <end position="325"/>
    </location>
</feature>
<gene>
    <name evidence="3" type="ORF">SAMN04488050_10384</name>
</gene>
<dbReference type="AlphaFoldDB" id="A0A1I6RH57"/>
<feature type="compositionally biased region" description="Low complexity" evidence="1">
    <location>
        <begin position="314"/>
        <end position="325"/>
    </location>
</feature>
<dbReference type="Gene3D" id="3.40.50.10330">
    <property type="entry name" value="Probable inorganic polyphosphate/atp-NAD kinase, domain 1"/>
    <property type="match status" value="1"/>
</dbReference>